<reference evidence="2 3" key="1">
    <citation type="submission" date="2007-08" db="EMBL/GenBank/DDBJ databases">
        <title>Complete sequence of Roseiflexus castenholzii DSM 13941.</title>
        <authorList>
            <consortium name="US DOE Joint Genome Institute"/>
            <person name="Copeland A."/>
            <person name="Lucas S."/>
            <person name="Lapidus A."/>
            <person name="Barry K."/>
            <person name="Glavina del Rio T."/>
            <person name="Dalin E."/>
            <person name="Tice H."/>
            <person name="Pitluck S."/>
            <person name="Thompson L.S."/>
            <person name="Brettin T."/>
            <person name="Bruce D."/>
            <person name="Detter J.C."/>
            <person name="Han C."/>
            <person name="Tapia R."/>
            <person name="Schmutz J."/>
            <person name="Larimer F."/>
            <person name="Land M."/>
            <person name="Hauser L."/>
            <person name="Kyrpides N."/>
            <person name="Mikhailova N."/>
            <person name="Bryant D.A."/>
            <person name="Hanada S."/>
            <person name="Tsukatani Y."/>
            <person name="Richardson P."/>
        </authorList>
    </citation>
    <scope>NUCLEOTIDE SEQUENCE [LARGE SCALE GENOMIC DNA]</scope>
    <source>
        <strain evidence="3">DSM 13941 / HLO8</strain>
    </source>
</reference>
<dbReference type="SUPFAM" id="SSF53474">
    <property type="entry name" value="alpha/beta-Hydrolases"/>
    <property type="match status" value="1"/>
</dbReference>
<dbReference type="PANTHER" id="PTHR43194:SF5">
    <property type="entry name" value="PIMELOYL-[ACYL-CARRIER PROTEIN] METHYL ESTER ESTERASE"/>
    <property type="match status" value="1"/>
</dbReference>
<protein>
    <submittedName>
        <fullName evidence="2">Alpha/beta hydrolase fold</fullName>
    </submittedName>
</protein>
<dbReference type="ESTHER" id="roscs-a7nm57">
    <property type="family name" value="6_AlphaBeta_hydrolase"/>
</dbReference>
<dbReference type="STRING" id="383372.Rcas_2533"/>
<dbReference type="InterPro" id="IPR029058">
    <property type="entry name" value="AB_hydrolase_fold"/>
</dbReference>
<dbReference type="HOGENOM" id="CLU_020336_50_2_0"/>
<accession>A7NM57</accession>
<dbReference type="KEGG" id="rca:Rcas_2533"/>
<sequence length="394" mass="42706">MEVTVAALLSMSCSSAFFMFRPAPLERERGIERQRREHAQIVSTALGRESSIGFGAAAVIAPEAPKKENVGTRHKRRIDGTTIRTALSSEAANRGQEAKQRFTHTGMQMLTIGDRQYKFHHIQPGNVPLAYIECGHGAPVVFVHGSGPTDLRTWERQIEPFAAHFRVVAYSRRCHYPNPATGDLAGITSTRTHAHDLSDLITALGLGRVHLVGFSFGADIVLRLAADRPDLVRTLTITEPPLRSWLATLPGGAELLTQRAAAILPAKRAVQDGNLEQGARLFIDGMMGRGVFDGLSPSARQRIVSNAHLIGAEPTEIDAVSAEDITRDEAATIQAPTLLLTGDTSPPMFLIVSRELARILPNVEQARISGAAHLLHITHAQVYNAIVLGFLSKG</sequence>
<dbReference type="AlphaFoldDB" id="A7NM57"/>
<keyword evidence="3" id="KW-1185">Reference proteome</keyword>
<dbReference type="OrthoDB" id="9805423at2"/>
<dbReference type="Pfam" id="PF00561">
    <property type="entry name" value="Abhydrolase_1"/>
    <property type="match status" value="1"/>
</dbReference>
<name>A7NM57_ROSCS</name>
<dbReference type="Gene3D" id="3.40.50.1820">
    <property type="entry name" value="alpha/beta hydrolase"/>
    <property type="match status" value="1"/>
</dbReference>
<feature type="domain" description="AB hydrolase-1" evidence="1">
    <location>
        <begin position="139"/>
        <end position="380"/>
    </location>
</feature>
<keyword evidence="2" id="KW-0378">Hydrolase</keyword>
<dbReference type="InterPro" id="IPR050228">
    <property type="entry name" value="Carboxylesterase_BioH"/>
</dbReference>
<evidence type="ECO:0000259" key="1">
    <source>
        <dbReference type="Pfam" id="PF00561"/>
    </source>
</evidence>
<dbReference type="eggNOG" id="COG0596">
    <property type="taxonomic scope" value="Bacteria"/>
</dbReference>
<dbReference type="GO" id="GO:0016787">
    <property type="term" value="F:hydrolase activity"/>
    <property type="evidence" value="ECO:0007669"/>
    <property type="project" value="UniProtKB-KW"/>
</dbReference>
<proteinExistence type="predicted"/>
<organism evidence="2 3">
    <name type="scientific">Roseiflexus castenholzii (strain DSM 13941 / HLO8)</name>
    <dbReference type="NCBI Taxonomy" id="383372"/>
    <lineage>
        <taxon>Bacteria</taxon>
        <taxon>Bacillati</taxon>
        <taxon>Chloroflexota</taxon>
        <taxon>Chloroflexia</taxon>
        <taxon>Chloroflexales</taxon>
        <taxon>Roseiflexineae</taxon>
        <taxon>Roseiflexaceae</taxon>
        <taxon>Roseiflexus</taxon>
    </lineage>
</organism>
<dbReference type="PANTHER" id="PTHR43194">
    <property type="entry name" value="HYDROLASE ALPHA/BETA FOLD FAMILY"/>
    <property type="match status" value="1"/>
</dbReference>
<dbReference type="EMBL" id="CP000804">
    <property type="protein sequence ID" value="ABU58612.1"/>
    <property type="molecule type" value="Genomic_DNA"/>
</dbReference>
<gene>
    <name evidence="2" type="ordered locus">Rcas_2533</name>
</gene>
<dbReference type="Proteomes" id="UP000000263">
    <property type="component" value="Chromosome"/>
</dbReference>
<dbReference type="InterPro" id="IPR000073">
    <property type="entry name" value="AB_hydrolase_1"/>
</dbReference>
<evidence type="ECO:0000313" key="3">
    <source>
        <dbReference type="Proteomes" id="UP000000263"/>
    </source>
</evidence>
<evidence type="ECO:0000313" key="2">
    <source>
        <dbReference type="EMBL" id="ABU58612.1"/>
    </source>
</evidence>